<evidence type="ECO:0000313" key="5">
    <source>
        <dbReference type="Proteomes" id="UP000696573"/>
    </source>
</evidence>
<proteinExistence type="predicted"/>
<feature type="region of interest" description="Disordered" evidence="2">
    <location>
        <begin position="276"/>
        <end position="299"/>
    </location>
</feature>
<dbReference type="SUPFAM" id="SSF56796">
    <property type="entry name" value="Dehydroquinate synthase-like"/>
    <property type="match status" value="1"/>
</dbReference>
<evidence type="ECO:0000313" key="4">
    <source>
        <dbReference type="EMBL" id="CAH0023933.1"/>
    </source>
</evidence>
<keyword evidence="5" id="KW-1185">Reference proteome</keyword>
<name>A0A9N9YHH9_9HYPO</name>
<gene>
    <name evidence="4" type="ORF">CRHIZ90672A_00000347</name>
</gene>
<dbReference type="Pfam" id="PF00465">
    <property type="entry name" value="Fe-ADH"/>
    <property type="match status" value="1"/>
</dbReference>
<organism evidence="4 5">
    <name type="scientific">Clonostachys rhizophaga</name>
    <dbReference type="NCBI Taxonomy" id="160324"/>
    <lineage>
        <taxon>Eukaryota</taxon>
        <taxon>Fungi</taxon>
        <taxon>Dikarya</taxon>
        <taxon>Ascomycota</taxon>
        <taxon>Pezizomycotina</taxon>
        <taxon>Sordariomycetes</taxon>
        <taxon>Hypocreomycetidae</taxon>
        <taxon>Hypocreales</taxon>
        <taxon>Bionectriaceae</taxon>
        <taxon>Clonostachys</taxon>
    </lineage>
</organism>
<feature type="compositionally biased region" description="Low complexity" evidence="2">
    <location>
        <begin position="238"/>
        <end position="249"/>
    </location>
</feature>
<accession>A0A9N9YHH9</accession>
<sequence length="310" mass="32624">MSSSFSVPPPPPVHLVSKPSDTTATTTTTTTTTTSTDQTSPTKSSSPSSSCAQISPPVSLSGAPATGSPSVSICSASSNDSKDRPPSPSLPSFSPRIVYGPDAIARLPSELGRLHLATPLIVSSPSCISLARRIQALIPNLDSRILDSALVNVPQKIVDDAVARITDRDCVISIGGTSAMALARTIGGSKEIPHICIPTTYSGSEMGGNCSNDAARRRSKVNSRRGRRSDSSPRRNRSGSTSQSDSGSSRKTADIYSKNMPSIIIYDEELTAMNTPSRFSAPTCRSLSTARSRRPSNDDAQWSYIQLPGV</sequence>
<dbReference type="OrthoDB" id="3360544at2759"/>
<protein>
    <recommendedName>
        <fullName evidence="3">Alcohol dehydrogenase iron-type/glycerol dehydrogenase GldA domain-containing protein</fullName>
    </recommendedName>
</protein>
<comment type="caution">
    <text evidence="4">The sequence shown here is derived from an EMBL/GenBank/DDBJ whole genome shotgun (WGS) entry which is preliminary data.</text>
</comment>
<feature type="domain" description="Alcohol dehydrogenase iron-type/glycerol dehydrogenase GldA" evidence="3">
    <location>
        <begin position="95"/>
        <end position="211"/>
    </location>
</feature>
<evidence type="ECO:0000256" key="2">
    <source>
        <dbReference type="SAM" id="MobiDB-lite"/>
    </source>
</evidence>
<keyword evidence="1" id="KW-0560">Oxidoreductase</keyword>
<dbReference type="GO" id="GO:0046872">
    <property type="term" value="F:metal ion binding"/>
    <property type="evidence" value="ECO:0007669"/>
    <property type="project" value="InterPro"/>
</dbReference>
<dbReference type="Gene3D" id="3.40.50.1970">
    <property type="match status" value="1"/>
</dbReference>
<dbReference type="InterPro" id="IPR001670">
    <property type="entry name" value="ADH_Fe/GldA"/>
</dbReference>
<dbReference type="GO" id="GO:0016491">
    <property type="term" value="F:oxidoreductase activity"/>
    <property type="evidence" value="ECO:0007669"/>
    <property type="project" value="UniProtKB-KW"/>
</dbReference>
<feature type="compositionally biased region" description="Polar residues" evidence="2">
    <location>
        <begin position="67"/>
        <end position="79"/>
    </location>
</feature>
<evidence type="ECO:0000259" key="3">
    <source>
        <dbReference type="Pfam" id="PF00465"/>
    </source>
</evidence>
<dbReference type="EMBL" id="CABFNQ020000694">
    <property type="protein sequence ID" value="CAH0023933.1"/>
    <property type="molecule type" value="Genomic_DNA"/>
</dbReference>
<feature type="compositionally biased region" description="Basic residues" evidence="2">
    <location>
        <begin position="217"/>
        <end position="227"/>
    </location>
</feature>
<dbReference type="Proteomes" id="UP000696573">
    <property type="component" value="Unassembled WGS sequence"/>
</dbReference>
<feature type="compositionally biased region" description="Polar residues" evidence="2">
    <location>
        <begin position="276"/>
        <end position="290"/>
    </location>
</feature>
<reference evidence="4" key="1">
    <citation type="submission" date="2021-10" db="EMBL/GenBank/DDBJ databases">
        <authorList>
            <person name="Piombo E."/>
        </authorList>
    </citation>
    <scope>NUCLEOTIDE SEQUENCE</scope>
</reference>
<dbReference type="AlphaFoldDB" id="A0A9N9YHH9"/>
<feature type="compositionally biased region" description="Low complexity" evidence="2">
    <location>
        <begin position="14"/>
        <end position="50"/>
    </location>
</feature>
<feature type="region of interest" description="Disordered" evidence="2">
    <location>
        <begin position="1"/>
        <end position="95"/>
    </location>
</feature>
<feature type="region of interest" description="Disordered" evidence="2">
    <location>
        <begin position="207"/>
        <end position="254"/>
    </location>
</feature>
<evidence type="ECO:0000256" key="1">
    <source>
        <dbReference type="ARBA" id="ARBA00023002"/>
    </source>
</evidence>